<keyword evidence="17" id="KW-1185">Reference proteome</keyword>
<dbReference type="InterPro" id="IPR000594">
    <property type="entry name" value="ThiF_NAD_FAD-bd"/>
</dbReference>
<dbReference type="SUPFAM" id="SSF69572">
    <property type="entry name" value="Activating enzymes of the ubiquitin-like proteins"/>
    <property type="match status" value="1"/>
</dbReference>
<dbReference type="Proteomes" id="UP000284842">
    <property type="component" value="Unassembled WGS sequence"/>
</dbReference>
<dbReference type="GO" id="GO:0032447">
    <property type="term" value="P:protein urmylation"/>
    <property type="evidence" value="ECO:0007669"/>
    <property type="project" value="TreeGrafter"/>
</dbReference>
<dbReference type="OrthoDB" id="10261062at2759"/>
<feature type="binding site" evidence="13">
    <location>
        <position position="440"/>
    </location>
    <ligand>
        <name>Zn(2+)</name>
        <dbReference type="ChEBI" id="CHEBI:29105"/>
    </ligand>
</feature>
<keyword evidence="7 13" id="KW-0547">Nucleotide-binding</keyword>
<dbReference type="InterPro" id="IPR045886">
    <property type="entry name" value="ThiF/MoeB/HesA"/>
</dbReference>
<dbReference type="CDD" id="cd00757">
    <property type="entry name" value="ThiF_MoeB_HesA_family"/>
    <property type="match status" value="1"/>
</dbReference>
<dbReference type="Gene3D" id="2.60.120.1160">
    <property type="match status" value="1"/>
</dbReference>
<dbReference type="Gene3D" id="3.40.250.10">
    <property type="entry name" value="Rhodanese-like domain"/>
    <property type="match status" value="1"/>
</dbReference>
<keyword evidence="5" id="KW-0548">Nucleotidyltransferase</keyword>
<evidence type="ECO:0000259" key="15">
    <source>
        <dbReference type="PROSITE" id="PS50206"/>
    </source>
</evidence>
<reference evidence="16 17" key="1">
    <citation type="journal article" date="2018" name="Evol. Lett.">
        <title>Horizontal gene cluster transfer increased hallucinogenic mushroom diversity.</title>
        <authorList>
            <person name="Reynolds H.T."/>
            <person name="Vijayakumar V."/>
            <person name="Gluck-Thaler E."/>
            <person name="Korotkin H.B."/>
            <person name="Matheny P.B."/>
            <person name="Slot J.C."/>
        </authorList>
    </citation>
    <scope>NUCLEOTIDE SEQUENCE [LARGE SCALE GENOMIC DNA]</scope>
    <source>
        <strain evidence="16 17">2629</strain>
    </source>
</reference>
<dbReference type="InParanoid" id="A0A409V9Y3"/>
<feature type="binding site" evidence="13">
    <location>
        <begin position="398"/>
        <end position="399"/>
    </location>
    <ligand>
        <name>ATP</name>
        <dbReference type="ChEBI" id="CHEBI:30616"/>
    </ligand>
</feature>
<evidence type="ECO:0000313" key="16">
    <source>
        <dbReference type="EMBL" id="PPQ63601.1"/>
    </source>
</evidence>
<evidence type="ECO:0000256" key="2">
    <source>
        <dbReference type="ARBA" id="ARBA00022490"/>
    </source>
</evidence>
<keyword evidence="10 13" id="KW-0067">ATP-binding</keyword>
<dbReference type="PANTHER" id="PTHR10953:SF102">
    <property type="entry name" value="ADENYLYLTRANSFERASE AND SULFURTRANSFERASE MOCS3"/>
    <property type="match status" value="1"/>
</dbReference>
<evidence type="ECO:0000256" key="5">
    <source>
        <dbReference type="ARBA" id="ARBA00022695"/>
    </source>
</evidence>
<accession>A0A409V9Y3</accession>
<dbReference type="STRING" id="181874.A0A409V9Y3"/>
<evidence type="ECO:0000256" key="3">
    <source>
        <dbReference type="ARBA" id="ARBA00022679"/>
    </source>
</evidence>
<comment type="caution">
    <text evidence="16">The sequence shown here is derived from an EMBL/GenBank/DDBJ whole genome shotgun (WGS) entry which is preliminary data.</text>
</comment>
<feature type="binding site" evidence="13">
    <location>
        <position position="515"/>
    </location>
    <ligand>
        <name>Zn(2+)</name>
        <dbReference type="ChEBI" id="CHEBI:29105"/>
    </ligand>
</feature>
<feature type="binding site" evidence="13">
    <location>
        <position position="518"/>
    </location>
    <ligand>
        <name>Zn(2+)</name>
        <dbReference type="ChEBI" id="CHEBI:29105"/>
    </ligand>
</feature>
<dbReference type="InterPro" id="IPR036873">
    <property type="entry name" value="Rhodanese-like_dom_sf"/>
</dbReference>
<dbReference type="EMBL" id="NHTK01006117">
    <property type="protein sequence ID" value="PPQ63601.1"/>
    <property type="molecule type" value="Genomic_DNA"/>
</dbReference>
<dbReference type="GO" id="GO:0002143">
    <property type="term" value="P:tRNA wobble position uridine thiolation"/>
    <property type="evidence" value="ECO:0007669"/>
    <property type="project" value="InterPro"/>
</dbReference>
<dbReference type="Pfam" id="PF00581">
    <property type="entry name" value="Rhodanese"/>
    <property type="match status" value="1"/>
</dbReference>
<dbReference type="GO" id="GO:0042292">
    <property type="term" value="F:URM1 activating enzyme activity"/>
    <property type="evidence" value="ECO:0007669"/>
    <property type="project" value="TreeGrafter"/>
</dbReference>
<feature type="chain" id="PRO_5019463346" description="Needs CLA4 to survive protein 3" evidence="14">
    <location>
        <begin position="19"/>
        <end position="668"/>
    </location>
</feature>
<keyword evidence="14" id="KW-0732">Signal</keyword>
<comment type="cofactor">
    <cofactor evidence="13">
        <name>Zn(2+)</name>
        <dbReference type="ChEBI" id="CHEBI:29105"/>
    </cofactor>
    <text evidence="13">Binds 1 zinc ion per subunit.</text>
</comment>
<organism evidence="16 17">
    <name type="scientific">Panaeolus cyanescens</name>
    <dbReference type="NCBI Taxonomy" id="181874"/>
    <lineage>
        <taxon>Eukaryota</taxon>
        <taxon>Fungi</taxon>
        <taxon>Dikarya</taxon>
        <taxon>Basidiomycota</taxon>
        <taxon>Agaricomycotina</taxon>
        <taxon>Agaricomycetes</taxon>
        <taxon>Agaricomycetidae</taxon>
        <taxon>Agaricales</taxon>
        <taxon>Agaricineae</taxon>
        <taxon>Galeropsidaceae</taxon>
        <taxon>Panaeolus</taxon>
    </lineage>
</organism>
<dbReference type="FunCoup" id="A0A409V9Y3">
    <property type="interactions" value="364"/>
</dbReference>
<sequence length="668" mass="72501">MVAFLHLICALLPAVALATSIDILYDGRAAYNYTQSNLDGSWDPYLTVVKGSESASHYTQLLGKSSSPTPLWRKPILPFLPFPSLANEQVLAVSIDNSSVFIPGGNVQNAQYGFRRTDIIAQKDWSPANLTPLIETGTTVFHFSIKADDRKPLNYKHEYQVVFIEPSDGSHVFGVQLGSPFTNPTGKLPAKGARNFKILDHALNVLFETPFVPGIWHNFAVQVDWDRITLAVLYSIESLPLKPVTKVVPNLSVPAGDAGKGEFHFGVLKLPLVNPADSPDKQGDVVHHGIQEGQLKLKNASILVVGAGGLGCPALQYLAAAGVGRLGIVDHDTVEISNLQRQILHNEKTVGMLKVESAAKAIQIINPTVQVDCITQNLNSQNAVQLLQNYDIILDCTDNAPTRYLLSDTAVALAKPLVSGAAQMFHGQLCTYNLGPNSQCYRCMFPKPPSPTATGTCEELGVLGAVTGVIGNLQALEAIKIITGLHDNEQRLLIFSALSSSPFRSMKLGAKKPTCPACGIDGLKAAQISETDYVQFCGGPRPDWIKRGLTEGESGSRVSVKEFHDILKQKSGNINVIDVRPPTEFEICQLPQTKNVLLHELVAKPDSFLPEKDETETYILCRLGNDSQIAAHALKEAADASARHLIVKDVIGGLRAWSREVDQTFPVY</sequence>
<feature type="binding site" evidence="13">
    <location>
        <position position="330"/>
    </location>
    <ligand>
        <name>ATP</name>
        <dbReference type="ChEBI" id="CHEBI:30616"/>
    </ligand>
</feature>
<dbReference type="PANTHER" id="PTHR10953">
    <property type="entry name" value="UBIQUITIN-ACTIVATING ENZYME E1"/>
    <property type="match status" value="1"/>
</dbReference>
<evidence type="ECO:0000256" key="1">
    <source>
        <dbReference type="ARBA" id="ARBA00004514"/>
    </source>
</evidence>
<evidence type="ECO:0000256" key="11">
    <source>
        <dbReference type="ARBA" id="ARBA00023268"/>
    </source>
</evidence>
<dbReference type="GO" id="GO:0005829">
    <property type="term" value="C:cytosol"/>
    <property type="evidence" value="ECO:0007669"/>
    <property type="project" value="UniProtKB-SubCell"/>
</dbReference>
<keyword evidence="4 13" id="KW-0819">tRNA processing</keyword>
<feature type="binding site" evidence="13">
    <location>
        <position position="309"/>
    </location>
    <ligand>
        <name>ATP</name>
        <dbReference type="ChEBI" id="CHEBI:30616"/>
    </ligand>
</feature>
<gene>
    <name evidence="13" type="primary">UBA4</name>
    <name evidence="16" type="ORF">CVT24_004461</name>
</gene>
<dbReference type="AlphaFoldDB" id="A0A409V9Y3"/>
<dbReference type="UniPathway" id="UPA00988"/>
<evidence type="ECO:0000256" key="7">
    <source>
        <dbReference type="ARBA" id="ARBA00022741"/>
    </source>
</evidence>
<keyword evidence="11 13" id="KW-0511">Multifunctional enzyme</keyword>
<feature type="active site" description="Glycyl thioester intermediate; for adenylyltransferase activity" evidence="13">
    <location>
        <position position="457"/>
    </location>
</feature>
<keyword evidence="9 13" id="KW-0862">Zinc</keyword>
<evidence type="ECO:0000256" key="12">
    <source>
        <dbReference type="ARBA" id="ARBA00075323"/>
    </source>
</evidence>
<dbReference type="GO" id="GO:0070566">
    <property type="term" value="F:adenylyltransferase activity"/>
    <property type="evidence" value="ECO:0007669"/>
    <property type="project" value="InterPro"/>
</dbReference>
<dbReference type="GO" id="GO:0004792">
    <property type="term" value="F:thiosulfate-cyanide sulfurtransferase activity"/>
    <property type="evidence" value="ECO:0007669"/>
    <property type="project" value="TreeGrafter"/>
</dbReference>
<keyword evidence="8" id="KW-0833">Ubl conjugation pathway</keyword>
<dbReference type="Pfam" id="PF00899">
    <property type="entry name" value="ThiF"/>
    <property type="match status" value="1"/>
</dbReference>
<dbReference type="GO" id="GO:0046872">
    <property type="term" value="F:metal ion binding"/>
    <property type="evidence" value="ECO:0007669"/>
    <property type="project" value="UniProtKB-KW"/>
</dbReference>
<dbReference type="GO" id="GO:0005524">
    <property type="term" value="F:ATP binding"/>
    <property type="evidence" value="ECO:0007669"/>
    <property type="project" value="UniProtKB-KW"/>
</dbReference>
<evidence type="ECO:0000256" key="13">
    <source>
        <dbReference type="HAMAP-Rule" id="MF_03049"/>
    </source>
</evidence>
<comment type="subcellular location">
    <subcellularLocation>
        <location evidence="1">Cytoplasm</location>
        <location evidence="1">Cytosol</location>
    </subcellularLocation>
</comment>
<feature type="binding site" evidence="13">
    <location>
        <position position="354"/>
    </location>
    <ligand>
        <name>ATP</name>
        <dbReference type="ChEBI" id="CHEBI:30616"/>
    </ligand>
</feature>
<evidence type="ECO:0000256" key="6">
    <source>
        <dbReference type="ARBA" id="ARBA00022723"/>
    </source>
</evidence>
<feature type="signal peptide" evidence="14">
    <location>
        <begin position="1"/>
        <end position="18"/>
    </location>
</feature>
<keyword evidence="2 13" id="KW-0963">Cytoplasm</keyword>
<proteinExistence type="inferred from homology"/>
<name>A0A409V9Y3_9AGAR</name>
<keyword evidence="6 13" id="KW-0479">Metal-binding</keyword>
<evidence type="ECO:0000256" key="14">
    <source>
        <dbReference type="SAM" id="SignalP"/>
    </source>
</evidence>
<dbReference type="FunFam" id="3.40.50.720:FF:000033">
    <property type="entry name" value="Adenylyltransferase and sulfurtransferase MOCS3"/>
    <property type="match status" value="1"/>
</dbReference>
<feature type="binding site" evidence="13">
    <location>
        <begin position="337"/>
        <end position="341"/>
    </location>
    <ligand>
        <name>ATP</name>
        <dbReference type="ChEBI" id="CHEBI:30616"/>
    </ligand>
</feature>
<dbReference type="NCBIfam" id="NF004281">
    <property type="entry name" value="PRK05690.1"/>
    <property type="match status" value="1"/>
</dbReference>
<feature type="domain" description="Rhodanese" evidence="15">
    <location>
        <begin position="570"/>
        <end position="666"/>
    </location>
</feature>
<dbReference type="SMART" id="SM00450">
    <property type="entry name" value="RHOD"/>
    <property type="match status" value="1"/>
</dbReference>
<dbReference type="InterPro" id="IPR001763">
    <property type="entry name" value="Rhodanese-like_dom"/>
</dbReference>
<keyword evidence="3 13" id="KW-0808">Transferase</keyword>
<evidence type="ECO:0000256" key="4">
    <source>
        <dbReference type="ARBA" id="ARBA00022694"/>
    </source>
</evidence>
<feature type="binding site" evidence="13">
    <location>
        <position position="443"/>
    </location>
    <ligand>
        <name>Zn(2+)</name>
        <dbReference type="ChEBI" id="CHEBI:29105"/>
    </ligand>
</feature>
<comment type="pathway">
    <text evidence="13">tRNA modification; 5-methoxycarbonylmethyl-2-thiouridine-tRNA biosynthesis.</text>
</comment>
<comment type="similarity">
    <text evidence="13">In the N-terminal section; belongs to the HesA/MoeB/ThiF family. UBA4 subfamily.</text>
</comment>
<protein>
    <recommendedName>
        <fullName evidence="12">Needs CLA4 to survive protein 3</fullName>
    </recommendedName>
</protein>
<dbReference type="PROSITE" id="PS50206">
    <property type="entry name" value="RHODANESE_3"/>
    <property type="match status" value="1"/>
</dbReference>
<evidence type="ECO:0000256" key="8">
    <source>
        <dbReference type="ARBA" id="ARBA00022786"/>
    </source>
</evidence>
<evidence type="ECO:0000256" key="9">
    <source>
        <dbReference type="ARBA" id="ARBA00022833"/>
    </source>
</evidence>
<evidence type="ECO:0000256" key="10">
    <source>
        <dbReference type="ARBA" id="ARBA00022840"/>
    </source>
</evidence>
<dbReference type="Gene3D" id="3.40.50.720">
    <property type="entry name" value="NAD(P)-binding Rossmann-like Domain"/>
    <property type="match status" value="1"/>
</dbReference>
<feature type="active site" description="Cysteine persulfide intermediate; for sulfurtransferase activity" evidence="13">
    <location>
        <position position="621"/>
    </location>
</feature>
<dbReference type="InterPro" id="IPR035985">
    <property type="entry name" value="Ubiquitin-activating_enz"/>
</dbReference>
<dbReference type="InterPro" id="IPR028885">
    <property type="entry name" value="MOCS3/Uba4"/>
</dbReference>
<dbReference type="HAMAP" id="MF_03049">
    <property type="entry name" value="MOCS3_Uba4"/>
    <property type="match status" value="1"/>
</dbReference>
<evidence type="ECO:0000313" key="17">
    <source>
        <dbReference type="Proteomes" id="UP000284842"/>
    </source>
</evidence>
<dbReference type="FunFam" id="3.40.250.10:FF:000014">
    <property type="entry name" value="Adenylyltransferase and sulfurtransferase MOCS3"/>
    <property type="match status" value="1"/>
</dbReference>